<evidence type="ECO:0000313" key="2">
    <source>
        <dbReference type="Proteomes" id="UP000011519"/>
    </source>
</evidence>
<protein>
    <submittedName>
        <fullName evidence="1">Uncharacterized protein</fullName>
    </submittedName>
</protein>
<evidence type="ECO:0000313" key="1">
    <source>
        <dbReference type="EMBL" id="ELY94641.1"/>
    </source>
</evidence>
<sequence>MTNVDPPDSVPVGQETRFRGLYGKCIHNKLQKFPEQSKREDLREEIDIQQAHRKLISYSIFPFSQGSPGGYKFVTAEPLEELEVPNFDFLLWNLDGSVILGEAKSSIPSNATTVVNQLNKRKEVAEVYKEYLERRYLGSEINHMEFVLVTYVQHGDKIAREIIEEGEEFITWVVDAHSDTLLIRQARPQSFPDNLESEDPDEMLSELDRRHTHDVRRLNGELDRVGTSFGQADVLPTSIIVDQLRVIVQSRRVEDRHPCIDHRDIVEYVSNSSFNYSDGKIDSIVTDLVEAGKRINFLCEWDDNRADYKIVSNYTARDDLEVVLENKWVEWRIENMKDALREDCKEKAISEIDQQQDLAAYGGGVIKENVESNETDK</sequence>
<reference evidence="1 2" key="1">
    <citation type="journal article" date="2014" name="PLoS Genet.">
        <title>Phylogenetically driven sequencing of extremely halophilic archaea reveals strategies for static and dynamic osmo-response.</title>
        <authorList>
            <person name="Becker E.A."/>
            <person name="Seitzer P.M."/>
            <person name="Tritt A."/>
            <person name="Larsen D."/>
            <person name="Krusor M."/>
            <person name="Yao A.I."/>
            <person name="Wu D."/>
            <person name="Madern D."/>
            <person name="Eisen J.A."/>
            <person name="Darling A.E."/>
            <person name="Facciotti M.T."/>
        </authorList>
    </citation>
    <scope>NUCLEOTIDE SEQUENCE [LARGE SCALE GENOMIC DNA]</scope>
    <source>
        <strain evidence="1 2">JCM 10989</strain>
    </source>
</reference>
<comment type="caution">
    <text evidence="1">The sequence shown here is derived from an EMBL/GenBank/DDBJ whole genome shotgun (WGS) entry which is preliminary data.</text>
</comment>
<dbReference type="OrthoDB" id="190443at2157"/>
<dbReference type="AlphaFoldDB" id="M0A8E8"/>
<name>M0A8E8_9EURY</name>
<dbReference type="PATRIC" id="fig|1227493.4.peg.541"/>
<keyword evidence="2" id="KW-1185">Reference proteome</keyword>
<dbReference type="EMBL" id="AOIM01000010">
    <property type="protein sequence ID" value="ELY94641.1"/>
    <property type="molecule type" value="Genomic_DNA"/>
</dbReference>
<dbReference type="Proteomes" id="UP000011519">
    <property type="component" value="Unassembled WGS sequence"/>
</dbReference>
<accession>M0A8E8</accession>
<dbReference type="RefSeq" id="WP_006651831.1">
    <property type="nucleotide sequence ID" value="NZ_AOIM01000010.1"/>
</dbReference>
<proteinExistence type="predicted"/>
<dbReference type="STRING" id="1227493.C483_02880"/>
<organism evidence="1 2">
    <name type="scientific">Natrialba hulunbeirensis JCM 10989</name>
    <dbReference type="NCBI Taxonomy" id="1227493"/>
    <lineage>
        <taxon>Archaea</taxon>
        <taxon>Methanobacteriati</taxon>
        <taxon>Methanobacteriota</taxon>
        <taxon>Stenosarchaea group</taxon>
        <taxon>Halobacteria</taxon>
        <taxon>Halobacteriales</taxon>
        <taxon>Natrialbaceae</taxon>
        <taxon>Natrialba</taxon>
    </lineage>
</organism>
<gene>
    <name evidence="1" type="ORF">C483_02880</name>
</gene>